<keyword evidence="4" id="KW-1185">Reference proteome</keyword>
<dbReference type="AlphaFoldDB" id="A0A543F336"/>
<dbReference type="Proteomes" id="UP000320235">
    <property type="component" value="Unassembled WGS sequence"/>
</dbReference>
<proteinExistence type="predicted"/>
<dbReference type="EMBL" id="VFPE01000002">
    <property type="protein sequence ID" value="TQM28244.1"/>
    <property type="molecule type" value="Genomic_DNA"/>
</dbReference>
<dbReference type="InterPro" id="IPR006976">
    <property type="entry name" value="VanZ-like"/>
</dbReference>
<dbReference type="OrthoDB" id="3787741at2"/>
<reference evidence="3 4" key="1">
    <citation type="submission" date="2019-06" db="EMBL/GenBank/DDBJ databases">
        <title>Sequencing the genomes of 1000 actinobacteria strains.</title>
        <authorList>
            <person name="Klenk H.-P."/>
        </authorList>
    </citation>
    <scope>NUCLEOTIDE SEQUENCE [LARGE SCALE GENOMIC DNA]</scope>
    <source>
        <strain evidence="3 4">DSM 105492</strain>
    </source>
</reference>
<keyword evidence="1" id="KW-1133">Transmembrane helix</keyword>
<protein>
    <submittedName>
        <fullName evidence="3">VanZ like protein</fullName>
    </submittedName>
</protein>
<evidence type="ECO:0000256" key="1">
    <source>
        <dbReference type="SAM" id="Phobius"/>
    </source>
</evidence>
<evidence type="ECO:0000313" key="3">
    <source>
        <dbReference type="EMBL" id="TQM28244.1"/>
    </source>
</evidence>
<keyword evidence="1" id="KW-0812">Transmembrane</keyword>
<gene>
    <name evidence="3" type="ORF">FB391_2303</name>
</gene>
<comment type="caution">
    <text evidence="3">The sequence shown here is derived from an EMBL/GenBank/DDBJ whole genome shotgun (WGS) entry which is preliminary data.</text>
</comment>
<sequence length="147" mass="15348">MSTPVRTESSVGPRLFLSVLATALVLALTLAPRGAVAPARGLFMAAAERWAGPLIAGLTYPQIESMLNALLFVPLAAALALLLGRRLWMLAPVLGLAVSCAVEYAQSQIPGRVPDLQDVLWNTAGSIAGAAAAGLLLLVTGRSRHRR</sequence>
<keyword evidence="1" id="KW-0472">Membrane</keyword>
<dbReference type="Pfam" id="PF04892">
    <property type="entry name" value="VanZ"/>
    <property type="match status" value="1"/>
</dbReference>
<organism evidence="3 4">
    <name type="scientific">Microbacterium kyungheense</name>
    <dbReference type="NCBI Taxonomy" id="1263636"/>
    <lineage>
        <taxon>Bacteria</taxon>
        <taxon>Bacillati</taxon>
        <taxon>Actinomycetota</taxon>
        <taxon>Actinomycetes</taxon>
        <taxon>Micrococcales</taxon>
        <taxon>Microbacteriaceae</taxon>
        <taxon>Microbacterium</taxon>
    </lineage>
</organism>
<evidence type="ECO:0000313" key="4">
    <source>
        <dbReference type="Proteomes" id="UP000320235"/>
    </source>
</evidence>
<evidence type="ECO:0000259" key="2">
    <source>
        <dbReference type="Pfam" id="PF04892"/>
    </source>
</evidence>
<feature type="domain" description="VanZ-like" evidence="2">
    <location>
        <begin position="61"/>
        <end position="134"/>
    </location>
</feature>
<name>A0A543F336_9MICO</name>
<dbReference type="RefSeq" id="WP_141894489.1">
    <property type="nucleotide sequence ID" value="NZ_BAABLH010000005.1"/>
</dbReference>
<accession>A0A543F336</accession>
<feature type="transmembrane region" description="Helical" evidence="1">
    <location>
        <begin position="119"/>
        <end position="139"/>
    </location>
</feature>
<feature type="transmembrane region" description="Helical" evidence="1">
    <location>
        <begin position="65"/>
        <end position="83"/>
    </location>
</feature>